<dbReference type="EMBL" id="GGEC01087545">
    <property type="protein sequence ID" value="MBX68029.1"/>
    <property type="molecule type" value="Transcribed_RNA"/>
</dbReference>
<feature type="compositionally biased region" description="Polar residues" evidence="1">
    <location>
        <begin position="60"/>
        <end position="74"/>
    </location>
</feature>
<reference evidence="2" key="1">
    <citation type="submission" date="2018-02" db="EMBL/GenBank/DDBJ databases">
        <title>Rhizophora mucronata_Transcriptome.</title>
        <authorList>
            <person name="Meera S.P."/>
            <person name="Sreeshan A."/>
            <person name="Augustine A."/>
        </authorList>
    </citation>
    <scope>NUCLEOTIDE SEQUENCE</scope>
    <source>
        <tissue evidence="2">Leaf</tissue>
    </source>
</reference>
<proteinExistence type="predicted"/>
<dbReference type="PANTHER" id="PTHR33738">
    <property type="entry name" value="EMB|CAB82975.1"/>
    <property type="match status" value="1"/>
</dbReference>
<evidence type="ECO:0000313" key="2">
    <source>
        <dbReference type="EMBL" id="MBX68029.1"/>
    </source>
</evidence>
<feature type="region of interest" description="Disordered" evidence="1">
    <location>
        <begin position="55"/>
        <end position="74"/>
    </location>
</feature>
<dbReference type="AlphaFoldDB" id="A0A2P2QM03"/>
<protein>
    <submittedName>
        <fullName evidence="2">Uncharacterized protein MANES_02G126600</fullName>
    </submittedName>
</protein>
<sequence>MEGKNQGTAASAFSFTAELFGTTESPPTSSTGIFASMFPTPSVVSGVKSSSSEVIGSWQKHPSGSQVWNVKQGTPSMNGEAGSYYIPDKERASILPEEGMYPCHLSSSLYYGGQDHYSQSPNNLNTGSYPTIKKDVGEDDPNGNISHGASRGNWWKGSLYY</sequence>
<name>A0A2P2QM03_RHIMU</name>
<evidence type="ECO:0000256" key="1">
    <source>
        <dbReference type="SAM" id="MobiDB-lite"/>
    </source>
</evidence>
<dbReference type="PANTHER" id="PTHR33738:SF8">
    <property type="entry name" value="OS05G0454500 PROTEIN"/>
    <property type="match status" value="1"/>
</dbReference>
<feature type="region of interest" description="Disordered" evidence="1">
    <location>
        <begin position="121"/>
        <end position="148"/>
    </location>
</feature>
<accession>A0A2P2QM03</accession>
<organism evidence="2">
    <name type="scientific">Rhizophora mucronata</name>
    <name type="common">Asiatic mangrove</name>
    <dbReference type="NCBI Taxonomy" id="61149"/>
    <lineage>
        <taxon>Eukaryota</taxon>
        <taxon>Viridiplantae</taxon>
        <taxon>Streptophyta</taxon>
        <taxon>Embryophyta</taxon>
        <taxon>Tracheophyta</taxon>
        <taxon>Spermatophyta</taxon>
        <taxon>Magnoliopsida</taxon>
        <taxon>eudicotyledons</taxon>
        <taxon>Gunneridae</taxon>
        <taxon>Pentapetalae</taxon>
        <taxon>rosids</taxon>
        <taxon>fabids</taxon>
        <taxon>Malpighiales</taxon>
        <taxon>Rhizophoraceae</taxon>
        <taxon>Rhizophora</taxon>
    </lineage>
</organism>